<organism evidence="2 3">
    <name type="scientific">Hydrogenophaga electricum</name>
    <dbReference type="NCBI Taxonomy" id="1230953"/>
    <lineage>
        <taxon>Bacteria</taxon>
        <taxon>Pseudomonadati</taxon>
        <taxon>Pseudomonadota</taxon>
        <taxon>Betaproteobacteria</taxon>
        <taxon>Burkholderiales</taxon>
        <taxon>Comamonadaceae</taxon>
        <taxon>Hydrogenophaga</taxon>
    </lineage>
</organism>
<evidence type="ECO:0000313" key="3">
    <source>
        <dbReference type="Proteomes" id="UP001156903"/>
    </source>
</evidence>
<dbReference type="EMBL" id="BSPB01000005">
    <property type="protein sequence ID" value="GLS13609.1"/>
    <property type="molecule type" value="Genomic_DNA"/>
</dbReference>
<keyword evidence="1" id="KW-0732">Signal</keyword>
<comment type="caution">
    <text evidence="2">The sequence shown here is derived from an EMBL/GenBank/DDBJ whole genome shotgun (WGS) entry which is preliminary data.</text>
</comment>
<evidence type="ECO:0000313" key="2">
    <source>
        <dbReference type="EMBL" id="GLS13609.1"/>
    </source>
</evidence>
<gene>
    <name evidence="2" type="ORF">GCM10007935_10390</name>
</gene>
<feature type="signal peptide" evidence="1">
    <location>
        <begin position="1"/>
        <end position="23"/>
    </location>
</feature>
<feature type="chain" id="PRO_5045245892" evidence="1">
    <location>
        <begin position="24"/>
        <end position="175"/>
    </location>
</feature>
<accession>A0ABQ6C1N3</accession>
<dbReference type="RefSeq" id="WP_284306956.1">
    <property type="nucleotide sequence ID" value="NZ_BSPB01000005.1"/>
</dbReference>
<sequence>MTTLTKALLAALLGALAWGGMQAYRAAGLRADVAELRATQAAAVATAHRENARELTRLVQANQEIQHAYNQALGSVAAAAADRARTERVRGAERAAIVAAAERAAAGTCGRYAQAAERDLAVVEDDAVRLGHEAARASATAHALKLTIDQRRAALEAKRTALNPQAKTTTPEPTP</sequence>
<reference evidence="3" key="1">
    <citation type="journal article" date="2019" name="Int. J. Syst. Evol. Microbiol.">
        <title>The Global Catalogue of Microorganisms (GCM) 10K type strain sequencing project: providing services to taxonomists for standard genome sequencing and annotation.</title>
        <authorList>
            <consortium name="The Broad Institute Genomics Platform"/>
            <consortium name="The Broad Institute Genome Sequencing Center for Infectious Disease"/>
            <person name="Wu L."/>
            <person name="Ma J."/>
        </authorList>
    </citation>
    <scope>NUCLEOTIDE SEQUENCE [LARGE SCALE GENOMIC DNA]</scope>
    <source>
        <strain evidence="3">NBRC 109341</strain>
    </source>
</reference>
<protein>
    <submittedName>
        <fullName evidence="2">Uncharacterized protein</fullName>
    </submittedName>
</protein>
<evidence type="ECO:0000256" key="1">
    <source>
        <dbReference type="SAM" id="SignalP"/>
    </source>
</evidence>
<proteinExistence type="predicted"/>
<keyword evidence="3" id="KW-1185">Reference proteome</keyword>
<name>A0ABQ6C1N3_9BURK</name>
<dbReference type="Proteomes" id="UP001156903">
    <property type="component" value="Unassembled WGS sequence"/>
</dbReference>